<proteinExistence type="predicted"/>
<gene>
    <name evidence="1" type="ORF">TR150136</name>
</gene>
<name>A0A0X3Q2R4_SCHSO</name>
<accession>A0A0X3Q2R4</accession>
<protein>
    <submittedName>
        <fullName evidence="1">Uncharacterized protein</fullName>
    </submittedName>
</protein>
<dbReference type="EMBL" id="GEEE01006798">
    <property type="protein sequence ID" value="JAP56427.1"/>
    <property type="molecule type" value="Transcribed_RNA"/>
</dbReference>
<dbReference type="AlphaFoldDB" id="A0A0X3Q2R4"/>
<reference evidence="1" key="1">
    <citation type="submission" date="2016-01" db="EMBL/GenBank/DDBJ databases">
        <title>Reference transcriptome for the parasite Schistocephalus solidus: insights into the molecular evolution of parasitism.</title>
        <authorList>
            <person name="Hebert F.O."/>
            <person name="Grambauer S."/>
            <person name="Barber I."/>
            <person name="Landry C.R."/>
            <person name="Aubin-Horth N."/>
        </authorList>
    </citation>
    <scope>NUCLEOTIDE SEQUENCE</scope>
</reference>
<organism evidence="1">
    <name type="scientific">Schistocephalus solidus</name>
    <name type="common">Tapeworm</name>
    <dbReference type="NCBI Taxonomy" id="70667"/>
    <lineage>
        <taxon>Eukaryota</taxon>
        <taxon>Metazoa</taxon>
        <taxon>Spiralia</taxon>
        <taxon>Lophotrochozoa</taxon>
        <taxon>Platyhelminthes</taxon>
        <taxon>Cestoda</taxon>
        <taxon>Eucestoda</taxon>
        <taxon>Diphyllobothriidea</taxon>
        <taxon>Diphyllobothriidae</taxon>
        <taxon>Schistocephalus</taxon>
    </lineage>
</organism>
<sequence>MSIIKAISICAYRSGIGSHMRKPMRFLIFQPGTNPSRGLVFMMHFAGINADLTVAHGTLAPSLSATWAHRHLPMILQAGHYLLAGLLDLHQVIFHAAVGLVFQVNQTLLHNALEVGVGDFFRRHGSPPAKHWSACGSAVRHGLVLGLGLIGGLVLCSASEAAFGQSEDSQQN</sequence>
<evidence type="ECO:0000313" key="1">
    <source>
        <dbReference type="EMBL" id="JAP56427.1"/>
    </source>
</evidence>